<evidence type="ECO:0000313" key="6">
    <source>
        <dbReference type="Proteomes" id="UP001595805"/>
    </source>
</evidence>
<dbReference type="InterPro" id="IPR022893">
    <property type="entry name" value="Shikimate_DH_fam"/>
</dbReference>
<dbReference type="CDD" id="cd01065">
    <property type="entry name" value="NAD_bind_Shikimate_DH"/>
    <property type="match status" value="1"/>
</dbReference>
<comment type="caution">
    <text evidence="5">The sequence shown here is derived from an EMBL/GenBank/DDBJ whole genome shotgun (WGS) entry which is preliminary data.</text>
</comment>
<evidence type="ECO:0000259" key="4">
    <source>
        <dbReference type="Pfam" id="PF08501"/>
    </source>
</evidence>
<evidence type="ECO:0000313" key="5">
    <source>
        <dbReference type="EMBL" id="MFC3880094.1"/>
    </source>
</evidence>
<dbReference type="PANTHER" id="PTHR21089">
    <property type="entry name" value="SHIKIMATE DEHYDROGENASE"/>
    <property type="match status" value="1"/>
</dbReference>
<accession>A0ABV8ATH6</accession>
<dbReference type="Pfam" id="PF08501">
    <property type="entry name" value="Shikimate_dh_N"/>
    <property type="match status" value="1"/>
</dbReference>
<dbReference type="SUPFAM" id="SSF51735">
    <property type="entry name" value="NAD(P)-binding Rossmann-fold domains"/>
    <property type="match status" value="1"/>
</dbReference>
<dbReference type="InterPro" id="IPR013708">
    <property type="entry name" value="Shikimate_DH-bd_N"/>
</dbReference>
<dbReference type="Gene3D" id="3.40.50.720">
    <property type="entry name" value="NAD(P)-binding Rossmann-like Domain"/>
    <property type="match status" value="1"/>
</dbReference>
<proteinExistence type="predicted"/>
<dbReference type="InterPro" id="IPR046346">
    <property type="entry name" value="Aminoacid_DH-like_N_sf"/>
</dbReference>
<keyword evidence="2" id="KW-0560">Oxidoreductase</keyword>
<keyword evidence="6" id="KW-1185">Reference proteome</keyword>
<dbReference type="SUPFAM" id="SSF53223">
    <property type="entry name" value="Aminoacid dehydrogenase-like, N-terminal domain"/>
    <property type="match status" value="1"/>
</dbReference>
<sequence>MRKFGLIGFPLGHSFSKKYFSEKFEKEGLSDCEFELFEIPKIENIKEVLSSHPNLEGLCVTIPYKQQVMDFVDEIAPACQRIGAVNCIQFSDGSLIGHNTDYVGFKNSLQNWLGDARPNALILGTGGASKAVKVALMDLGIEYLMVSRNPSEGQISYEDLKSDPNLLTAHPLIVNTTPLGTFPKIDQHPDLPLEQLNSSILYYDLVYNPDQTTMMKHVEERGGKAINGLEMLIGQAEAAWTIWNTPKRT</sequence>
<dbReference type="EMBL" id="JBHRZS010000006">
    <property type="protein sequence ID" value="MFC3880094.1"/>
    <property type="molecule type" value="Genomic_DNA"/>
</dbReference>
<dbReference type="InterPro" id="IPR036291">
    <property type="entry name" value="NAD(P)-bd_dom_sf"/>
</dbReference>
<name>A0ABV8ATH6_9BACT</name>
<evidence type="ECO:0000256" key="2">
    <source>
        <dbReference type="ARBA" id="ARBA00023002"/>
    </source>
</evidence>
<dbReference type="Gene3D" id="3.40.50.10860">
    <property type="entry name" value="Leucine Dehydrogenase, chain A, domain 1"/>
    <property type="match status" value="1"/>
</dbReference>
<reference evidence="6" key="1">
    <citation type="journal article" date="2019" name="Int. J. Syst. Evol. Microbiol.">
        <title>The Global Catalogue of Microorganisms (GCM) 10K type strain sequencing project: providing services to taxonomists for standard genome sequencing and annotation.</title>
        <authorList>
            <consortium name="The Broad Institute Genomics Platform"/>
            <consortium name="The Broad Institute Genome Sequencing Center for Infectious Disease"/>
            <person name="Wu L."/>
            <person name="Ma J."/>
        </authorList>
    </citation>
    <scope>NUCLEOTIDE SEQUENCE [LARGE SCALE GENOMIC DNA]</scope>
    <source>
        <strain evidence="6">CCUG 60523</strain>
    </source>
</reference>
<dbReference type="PANTHER" id="PTHR21089:SF1">
    <property type="entry name" value="BIFUNCTIONAL 3-DEHYDROQUINATE DEHYDRATASE_SHIKIMATE DEHYDROGENASE, CHLOROPLASTIC"/>
    <property type="match status" value="1"/>
</dbReference>
<comment type="pathway">
    <text evidence="1">Metabolic intermediate biosynthesis; chorismate biosynthesis; chorismate from D-erythrose 4-phosphate and phosphoenolpyruvate: step 4/7.</text>
</comment>
<evidence type="ECO:0000256" key="1">
    <source>
        <dbReference type="ARBA" id="ARBA00004871"/>
    </source>
</evidence>
<protein>
    <submittedName>
        <fullName evidence="5">Shikimate dehydrogenase family protein</fullName>
    </submittedName>
</protein>
<gene>
    <name evidence="5" type="ORF">ACFOSV_07900</name>
</gene>
<dbReference type="Proteomes" id="UP001595805">
    <property type="component" value="Unassembled WGS sequence"/>
</dbReference>
<keyword evidence="3" id="KW-0028">Amino-acid biosynthesis</keyword>
<organism evidence="5 6">
    <name type="scientific">Algoriphagus namhaensis</name>
    <dbReference type="NCBI Taxonomy" id="915353"/>
    <lineage>
        <taxon>Bacteria</taxon>
        <taxon>Pseudomonadati</taxon>
        <taxon>Bacteroidota</taxon>
        <taxon>Cytophagia</taxon>
        <taxon>Cytophagales</taxon>
        <taxon>Cyclobacteriaceae</taxon>
        <taxon>Algoriphagus</taxon>
    </lineage>
</organism>
<keyword evidence="3" id="KW-0057">Aromatic amino acid biosynthesis</keyword>
<feature type="domain" description="Shikimate dehydrogenase substrate binding N-terminal" evidence="4">
    <location>
        <begin position="6"/>
        <end position="88"/>
    </location>
</feature>
<evidence type="ECO:0000256" key="3">
    <source>
        <dbReference type="ARBA" id="ARBA00023141"/>
    </source>
</evidence>
<dbReference type="RefSeq" id="WP_377905139.1">
    <property type="nucleotide sequence ID" value="NZ_JBHRZS010000006.1"/>
</dbReference>